<accession>A0A518XJJ7</accession>
<dbReference type="GO" id="GO:0005829">
    <property type="term" value="C:cytosol"/>
    <property type="evidence" value="ECO:0007669"/>
    <property type="project" value="TreeGrafter"/>
</dbReference>
<dbReference type="Gene3D" id="3.30.930.10">
    <property type="entry name" value="Bira Bifunctional Protein, Domain 2"/>
    <property type="match status" value="1"/>
</dbReference>
<dbReference type="InterPro" id="IPR002320">
    <property type="entry name" value="Thr-tRNA-ligase_IIa"/>
</dbReference>
<gene>
    <name evidence="13 16" type="primary">thrS</name>
    <name evidence="16" type="ORF">D8B20_20775</name>
</gene>
<evidence type="ECO:0000256" key="5">
    <source>
        <dbReference type="ARBA" id="ARBA00022723"/>
    </source>
</evidence>
<dbReference type="InterPro" id="IPR033728">
    <property type="entry name" value="ThrRS_core"/>
</dbReference>
<evidence type="ECO:0000256" key="11">
    <source>
        <dbReference type="ARBA" id="ARBA00023146"/>
    </source>
</evidence>
<keyword evidence="11 13" id="KW-0030">Aminoacyl-tRNA synthetase</keyword>
<dbReference type="Pfam" id="PF02824">
    <property type="entry name" value="TGS"/>
    <property type="match status" value="1"/>
</dbReference>
<keyword evidence="3 13" id="KW-0820">tRNA-binding</keyword>
<dbReference type="NCBIfam" id="TIGR00418">
    <property type="entry name" value="thrS"/>
    <property type="match status" value="1"/>
</dbReference>
<dbReference type="CDD" id="cd00771">
    <property type="entry name" value="ThrRS_core"/>
    <property type="match status" value="1"/>
</dbReference>
<comment type="subcellular location">
    <subcellularLocation>
        <location evidence="13">Cytoplasm</location>
    </subcellularLocation>
</comment>
<keyword evidence="4 13" id="KW-0436">Ligase</keyword>
<dbReference type="RefSeq" id="WP_145891871.1">
    <property type="nucleotide sequence ID" value="NZ_CP032704.1"/>
</dbReference>
<dbReference type="InterPro" id="IPR006195">
    <property type="entry name" value="aa-tRNA-synth_II"/>
</dbReference>
<dbReference type="Proteomes" id="UP000319411">
    <property type="component" value="Plasmid unnamed2"/>
</dbReference>
<keyword evidence="8 13" id="KW-0067">ATP-binding</keyword>
<dbReference type="PRINTS" id="PR01047">
    <property type="entry name" value="TRNASYNTHTHR"/>
</dbReference>
<geneLocation type="plasmid" evidence="16 17">
    <name>unnamed2</name>
</geneLocation>
<dbReference type="SUPFAM" id="SSF52954">
    <property type="entry name" value="Class II aaRS ABD-related"/>
    <property type="match status" value="1"/>
</dbReference>
<feature type="binding site" evidence="13">
    <location>
        <position position="345"/>
    </location>
    <ligand>
        <name>Zn(2+)</name>
        <dbReference type="ChEBI" id="CHEBI:29105"/>
        <note>catalytic</note>
    </ligand>
</feature>
<dbReference type="AlphaFoldDB" id="A0A518XJJ7"/>
<dbReference type="PANTHER" id="PTHR11451:SF44">
    <property type="entry name" value="THREONINE--TRNA LIGASE, CHLOROPLASTIC_MITOCHONDRIAL 2"/>
    <property type="match status" value="1"/>
</dbReference>
<feature type="binding site" evidence="13">
    <location>
        <position position="522"/>
    </location>
    <ligand>
        <name>Zn(2+)</name>
        <dbReference type="ChEBI" id="CHEBI:29105"/>
        <note>catalytic</note>
    </ligand>
</feature>
<dbReference type="PANTHER" id="PTHR11451">
    <property type="entry name" value="THREONINE-TRNA LIGASE"/>
    <property type="match status" value="1"/>
</dbReference>
<dbReference type="Gene3D" id="3.30.980.10">
    <property type="entry name" value="Threonyl-trna Synthetase, Chain A, domain 2"/>
    <property type="match status" value="1"/>
</dbReference>
<dbReference type="FunFam" id="3.30.930.10:FF:000002">
    <property type="entry name" value="Threonine--tRNA ligase"/>
    <property type="match status" value="1"/>
</dbReference>
<dbReference type="GO" id="GO:0046872">
    <property type="term" value="F:metal ion binding"/>
    <property type="evidence" value="ECO:0007669"/>
    <property type="project" value="UniProtKB-KW"/>
</dbReference>
<evidence type="ECO:0000259" key="15">
    <source>
        <dbReference type="PROSITE" id="PS51880"/>
    </source>
</evidence>
<evidence type="ECO:0000256" key="6">
    <source>
        <dbReference type="ARBA" id="ARBA00022741"/>
    </source>
</evidence>
<evidence type="ECO:0000256" key="8">
    <source>
        <dbReference type="ARBA" id="ARBA00022840"/>
    </source>
</evidence>
<keyword evidence="7 13" id="KW-0862">Zinc</keyword>
<dbReference type="InterPro" id="IPR045864">
    <property type="entry name" value="aa-tRNA-synth_II/BPL/LPL"/>
</dbReference>
<feature type="domain" description="TGS" evidence="15">
    <location>
        <begin position="11"/>
        <end position="72"/>
    </location>
</feature>
<dbReference type="InterPro" id="IPR002314">
    <property type="entry name" value="aa-tRNA-synt_IIb"/>
</dbReference>
<dbReference type="GO" id="GO:0006435">
    <property type="term" value="P:threonyl-tRNA aminoacylation"/>
    <property type="evidence" value="ECO:0007669"/>
    <property type="project" value="UniProtKB-UniRule"/>
</dbReference>
<evidence type="ECO:0000256" key="1">
    <source>
        <dbReference type="ARBA" id="ARBA00008226"/>
    </source>
</evidence>
<feature type="binding site" evidence="13">
    <location>
        <position position="396"/>
    </location>
    <ligand>
        <name>Zn(2+)</name>
        <dbReference type="ChEBI" id="CHEBI:29105"/>
        <note>catalytic</note>
    </ligand>
</feature>
<dbReference type="EC" id="6.1.1.3" evidence="13"/>
<evidence type="ECO:0000256" key="3">
    <source>
        <dbReference type="ARBA" id="ARBA00022555"/>
    </source>
</evidence>
<comment type="caution">
    <text evidence="13">Lacks conserved residue(s) required for the propagation of feature annotation.</text>
</comment>
<keyword evidence="2 13" id="KW-0963">Cytoplasm</keyword>
<dbReference type="CDD" id="cd01667">
    <property type="entry name" value="TGS_ThrRS"/>
    <property type="match status" value="1"/>
</dbReference>
<evidence type="ECO:0000256" key="9">
    <source>
        <dbReference type="ARBA" id="ARBA00022884"/>
    </source>
</evidence>
<comment type="cofactor">
    <cofactor evidence="13">
        <name>Zn(2+)</name>
        <dbReference type="ChEBI" id="CHEBI:29105"/>
    </cofactor>
    <text evidence="13">Binds 1 zinc ion per subunit.</text>
</comment>
<dbReference type="Gene3D" id="3.40.50.800">
    <property type="entry name" value="Anticodon-binding domain"/>
    <property type="match status" value="1"/>
</dbReference>
<dbReference type="EMBL" id="CP032704">
    <property type="protein sequence ID" value="QDY44357.1"/>
    <property type="molecule type" value="Genomic_DNA"/>
</dbReference>
<keyword evidence="9 13" id="KW-0694">RNA-binding</keyword>
<dbReference type="InterPro" id="IPR012676">
    <property type="entry name" value="TGS-like"/>
</dbReference>
<dbReference type="SMART" id="SM00863">
    <property type="entry name" value="tRNA_SAD"/>
    <property type="match status" value="1"/>
</dbReference>
<keyword evidence="17" id="KW-1185">Reference proteome</keyword>
<evidence type="ECO:0000256" key="10">
    <source>
        <dbReference type="ARBA" id="ARBA00022917"/>
    </source>
</evidence>
<dbReference type="GO" id="GO:0000049">
    <property type="term" value="F:tRNA binding"/>
    <property type="evidence" value="ECO:0007669"/>
    <property type="project" value="UniProtKB-KW"/>
</dbReference>
<dbReference type="Pfam" id="PF00587">
    <property type="entry name" value="tRNA-synt_2b"/>
    <property type="match status" value="1"/>
</dbReference>
<dbReference type="InterPro" id="IPR012947">
    <property type="entry name" value="tRNA_SAD"/>
</dbReference>
<reference evidence="16 17" key="1">
    <citation type="submission" date="2018-10" db="EMBL/GenBank/DDBJ databases">
        <title>Genome Sequencing of Pantoea dispersa DSM 32899.</title>
        <authorList>
            <person name="Nawrath M."/>
            <person name="Ottenheim C."/>
            <person name="Wilm A."/>
            <person name="Zimmermann W."/>
            <person name="Wu J.C."/>
        </authorList>
    </citation>
    <scope>NUCLEOTIDE SEQUENCE [LARGE SCALE GENOMIC DNA]</scope>
    <source>
        <strain evidence="16 17">DSM 32899</strain>
        <plasmid evidence="16 17">unnamed2</plasmid>
    </source>
</reference>
<dbReference type="GO" id="GO:0004829">
    <property type="term" value="F:threonine-tRNA ligase activity"/>
    <property type="evidence" value="ECO:0007669"/>
    <property type="project" value="UniProtKB-UniRule"/>
</dbReference>
<dbReference type="OrthoDB" id="9802304at2"/>
<dbReference type="KEGG" id="pdis:D8B20_20775"/>
<dbReference type="SUPFAM" id="SSF81271">
    <property type="entry name" value="TGS-like"/>
    <property type="match status" value="1"/>
</dbReference>
<keyword evidence="16" id="KW-0614">Plasmid</keyword>
<keyword evidence="6 13" id="KW-0547">Nucleotide-binding</keyword>
<dbReference type="InterPro" id="IPR047246">
    <property type="entry name" value="ThrRS_anticodon"/>
</dbReference>
<dbReference type="Pfam" id="PF03129">
    <property type="entry name" value="HGTP_anticodon"/>
    <property type="match status" value="1"/>
</dbReference>
<dbReference type="SUPFAM" id="SSF55681">
    <property type="entry name" value="Class II aaRS and biotin synthetases"/>
    <property type="match status" value="1"/>
</dbReference>
<dbReference type="InterPro" id="IPR004095">
    <property type="entry name" value="TGS"/>
</dbReference>
<dbReference type="Gene3D" id="3.10.20.30">
    <property type="match status" value="1"/>
</dbReference>
<evidence type="ECO:0000256" key="7">
    <source>
        <dbReference type="ARBA" id="ARBA00022833"/>
    </source>
</evidence>
<comment type="similarity">
    <text evidence="1 13">Belongs to the class-II aminoacyl-tRNA synthetase family.</text>
</comment>
<comment type="catalytic activity">
    <reaction evidence="12 13">
        <text>tRNA(Thr) + L-threonine + ATP = L-threonyl-tRNA(Thr) + AMP + diphosphate + H(+)</text>
        <dbReference type="Rhea" id="RHEA:24624"/>
        <dbReference type="Rhea" id="RHEA-COMP:9670"/>
        <dbReference type="Rhea" id="RHEA-COMP:9704"/>
        <dbReference type="ChEBI" id="CHEBI:15378"/>
        <dbReference type="ChEBI" id="CHEBI:30616"/>
        <dbReference type="ChEBI" id="CHEBI:33019"/>
        <dbReference type="ChEBI" id="CHEBI:57926"/>
        <dbReference type="ChEBI" id="CHEBI:78442"/>
        <dbReference type="ChEBI" id="CHEBI:78534"/>
        <dbReference type="ChEBI" id="CHEBI:456215"/>
        <dbReference type="EC" id="6.1.1.3"/>
    </reaction>
</comment>
<evidence type="ECO:0000313" key="17">
    <source>
        <dbReference type="Proteomes" id="UP000319411"/>
    </source>
</evidence>
<dbReference type="CDD" id="cd00860">
    <property type="entry name" value="ThrRS_anticodon"/>
    <property type="match status" value="1"/>
</dbReference>
<dbReference type="HAMAP" id="MF_00184">
    <property type="entry name" value="Thr_tRNA_synth"/>
    <property type="match status" value="1"/>
</dbReference>
<dbReference type="InterPro" id="IPR004154">
    <property type="entry name" value="Anticodon-bd"/>
</dbReference>
<dbReference type="SUPFAM" id="SSF55186">
    <property type="entry name" value="ThrRS/AlaRS common domain"/>
    <property type="match status" value="1"/>
</dbReference>
<sequence length="653" mass="74096">MMSEVVSNPNNSVSLTLPDGSQKIFPKGNTLVEVTKSMGKAVFDSAIAAELNGEAVDLSAELSTDARLNIITLHDKEAFGIIRRSCALILGQAVKELFPNAQRVEAGINDYGFYYDFFSSVPFTTADLVRIEQRMTQLVAHETPLLTERVEYDEAVSWFEAQNEPYKVHFLEQTGSHGQVTLWHHQDGVDIFPGPPVPNTRFLRNFKLLSVAGAYWQGDASKEQLQRIHVTAWATPRQLTGWLESRAVAEQRDHRKLGRDLDLFHFQDDAPGAVFWHPHGWTLFQRLIRYMRQRHDDAGYVEVNTPDVMDRSLWEISGHWENYRDNMFTTQTEDGRTLALKPMNCPGAVALFNHGIKSYRDLPIRMSEFGKVHRYEPSGSLHGLLRVRHFTQDDAHIFCTGQQVEAECRDILKLVLDIYRQFGFTDVAIKLSTRPEKRIGSDEEWDRLEQALESSLTAEALTWSINPGEGAFYGPKLEFVLRDAIGRDWQCGTLQVDMNLPARFDMRYVAEDGTMQRPVMLHRALFGSLERFTGILLEHYAGKLPAWLSPVQAVVMTISEPQTFYAQQIVAELRKRGIRCDCDLRNEKMGLKIREMTLARVPYMLIVGGKEAVQGRVTVRDRNGESIGTLLIGEALDLLASRCQIPSQPAKAR</sequence>
<evidence type="ECO:0000256" key="4">
    <source>
        <dbReference type="ARBA" id="ARBA00022598"/>
    </source>
</evidence>
<dbReference type="FunFam" id="3.40.50.800:FF:000001">
    <property type="entry name" value="Threonine--tRNA ligase"/>
    <property type="match status" value="1"/>
</dbReference>
<proteinExistence type="inferred from homology"/>
<keyword evidence="5 13" id="KW-0479">Metal-binding</keyword>
<dbReference type="InterPro" id="IPR018163">
    <property type="entry name" value="Thr/Ala-tRNA-synth_IIc_edit"/>
</dbReference>
<evidence type="ECO:0000256" key="13">
    <source>
        <dbReference type="HAMAP-Rule" id="MF_00184"/>
    </source>
</evidence>
<name>A0A518XJJ7_9GAMM</name>
<dbReference type="GO" id="GO:0005524">
    <property type="term" value="F:ATP binding"/>
    <property type="evidence" value="ECO:0007669"/>
    <property type="project" value="UniProtKB-UniRule"/>
</dbReference>
<dbReference type="Gene3D" id="3.30.54.20">
    <property type="match status" value="1"/>
</dbReference>
<comment type="subunit">
    <text evidence="13">Homodimer.</text>
</comment>
<keyword evidence="10 13" id="KW-0648">Protein biosynthesis</keyword>
<protein>
    <recommendedName>
        <fullName evidence="13">Threonine--tRNA ligase</fullName>
        <ecNumber evidence="13">6.1.1.3</ecNumber>
    </recommendedName>
    <alternativeName>
        <fullName evidence="13">Threonyl-tRNA synthetase</fullName>
        <shortName evidence="13">ThrRS</shortName>
    </alternativeName>
</protein>
<evidence type="ECO:0000259" key="14">
    <source>
        <dbReference type="PROSITE" id="PS50862"/>
    </source>
</evidence>
<evidence type="ECO:0000256" key="2">
    <source>
        <dbReference type="ARBA" id="ARBA00022490"/>
    </source>
</evidence>
<dbReference type="InterPro" id="IPR036621">
    <property type="entry name" value="Anticodon-bd_dom_sf"/>
</dbReference>
<dbReference type="PROSITE" id="PS50862">
    <property type="entry name" value="AA_TRNA_LIGASE_II"/>
    <property type="match status" value="1"/>
</dbReference>
<organism evidence="16 17">
    <name type="scientific">Candidatus Pantoea soli</name>
    <dbReference type="NCBI Taxonomy" id="3098669"/>
    <lineage>
        <taxon>Bacteria</taxon>
        <taxon>Pseudomonadati</taxon>
        <taxon>Pseudomonadota</taxon>
        <taxon>Gammaproteobacteria</taxon>
        <taxon>Enterobacterales</taxon>
        <taxon>Erwiniaceae</taxon>
        <taxon>Pantoea</taxon>
    </lineage>
</organism>
<dbReference type="InterPro" id="IPR012675">
    <property type="entry name" value="Beta-grasp_dom_sf"/>
</dbReference>
<dbReference type="PROSITE" id="PS51880">
    <property type="entry name" value="TGS"/>
    <property type="match status" value="1"/>
</dbReference>
<evidence type="ECO:0000256" key="12">
    <source>
        <dbReference type="ARBA" id="ARBA00049515"/>
    </source>
</evidence>
<feature type="domain" description="Aminoacyl-transfer RNA synthetases class-II family profile" evidence="14">
    <location>
        <begin position="272"/>
        <end position="545"/>
    </location>
</feature>
<evidence type="ECO:0000313" key="16">
    <source>
        <dbReference type="EMBL" id="QDY44357.1"/>
    </source>
</evidence>